<evidence type="ECO:0000313" key="1">
    <source>
        <dbReference type="EMBL" id="CDZ46990.1"/>
    </source>
</evidence>
<name>A0A0T7GIA4_NEOGA</name>
<accession>A0A0T7GIA4</accession>
<dbReference type="EMBL" id="CCRK01000003">
    <property type="protein sequence ID" value="CDZ46990.1"/>
    <property type="molecule type" value="Genomic_DNA"/>
</dbReference>
<dbReference type="Proteomes" id="UP000039660">
    <property type="component" value="Unassembled WGS sequence"/>
</dbReference>
<organism evidence="1 2">
    <name type="scientific">Neorhizobium galegae bv. officinalis</name>
    <dbReference type="NCBI Taxonomy" id="323656"/>
    <lineage>
        <taxon>Bacteria</taxon>
        <taxon>Pseudomonadati</taxon>
        <taxon>Pseudomonadota</taxon>
        <taxon>Alphaproteobacteria</taxon>
        <taxon>Hyphomicrobiales</taxon>
        <taxon>Rhizobiaceae</taxon>
        <taxon>Rhizobium/Agrobacterium group</taxon>
        <taxon>Neorhizobium</taxon>
    </lineage>
</organism>
<sequence>MVRTSTRTERPALAPAVAWIEELAARGDGLYGRVNWLQPGLDVLTAKSHRYISPALKTDEKGRAVWLHSAALVAAPGISMPAVAAADPNRKEETDMNIAEILRALGLPAEATADDSLKEIERLRAGESDRNKALLAANDALQTMAAGLASETTTLNAERRQTKVERAIESGKLIPAHRNVALTLLSVSESAFDTFCASMEGSIKHLFKPAFTDEMLSAHNLKHLDRPIALSTEAAKVAHTLGIKRESLDEESRR</sequence>
<dbReference type="InterPro" id="IPR012106">
    <property type="entry name" value="Phage_Mu_Gp1"/>
</dbReference>
<evidence type="ECO:0000313" key="2">
    <source>
        <dbReference type="Proteomes" id="UP000039660"/>
    </source>
</evidence>
<gene>
    <name evidence="1" type="primary">gP32</name>
    <name evidence="1" type="ORF">NGAL_HAMBI1189_16870</name>
</gene>
<dbReference type="AlphaFoldDB" id="A0A0T7GIA4"/>
<dbReference type="RefSeq" id="WP_080955047.1">
    <property type="nucleotide sequence ID" value="NZ_CCRK01000003.1"/>
</dbReference>
<dbReference type="Pfam" id="PF10123">
    <property type="entry name" value="Mu-like_Pro"/>
    <property type="match status" value="1"/>
</dbReference>
<proteinExistence type="predicted"/>
<protein>
    <submittedName>
        <fullName evidence="1">Bacteriophage Mu I protein GP32</fullName>
    </submittedName>
</protein>
<reference evidence="1 2" key="1">
    <citation type="submission" date="2014-08" db="EMBL/GenBank/DDBJ databases">
        <authorList>
            <person name="Chen Y.-H."/>
        </authorList>
    </citation>
    <scope>NUCLEOTIDE SEQUENCE [LARGE SCALE GENOMIC DNA]</scope>
</reference>